<dbReference type="PROSITE" id="PS50943">
    <property type="entry name" value="HTH_CROC1"/>
    <property type="match status" value="1"/>
</dbReference>
<dbReference type="EMBL" id="JAPDVK010000001">
    <property type="protein sequence ID" value="MCW4127653.1"/>
    <property type="molecule type" value="Genomic_DNA"/>
</dbReference>
<dbReference type="Gene3D" id="1.10.260.40">
    <property type="entry name" value="lambda repressor-like DNA-binding domains"/>
    <property type="match status" value="1"/>
</dbReference>
<dbReference type="Pfam" id="PF01381">
    <property type="entry name" value="HTH_3"/>
    <property type="match status" value="1"/>
</dbReference>
<evidence type="ECO:0000313" key="3">
    <source>
        <dbReference type="EMBL" id="MQN89787.1"/>
    </source>
</evidence>
<dbReference type="InterPro" id="IPR010982">
    <property type="entry name" value="Lambda_DNA-bd_dom_sf"/>
</dbReference>
<evidence type="ECO:0000313" key="6">
    <source>
        <dbReference type="EMBL" id="RGU98390.1"/>
    </source>
</evidence>
<dbReference type="CDD" id="cd00093">
    <property type="entry name" value="HTH_XRE"/>
    <property type="match status" value="1"/>
</dbReference>
<reference evidence="2" key="4">
    <citation type="submission" date="2022-11" db="EMBL/GenBank/DDBJ databases">
        <title>Genomic repertoires linked with pathogenic potency of arthritogenic Prevotella copri isolated from the gut of rheumatoid arthritis patients.</title>
        <authorList>
            <person name="Nii T."/>
            <person name="Maeda Y."/>
            <person name="Motooka D."/>
            <person name="Naito M."/>
            <person name="Matsumoto Y."/>
            <person name="Ogawa T."/>
            <person name="Oguro-Igashira E."/>
            <person name="Kishikawa T."/>
            <person name="Yamashita M."/>
            <person name="Koizumi S."/>
            <person name="Kurakawa T."/>
            <person name="Okumura R."/>
            <person name="Kayama H."/>
            <person name="Murakami M."/>
            <person name="Sakaguchi T."/>
            <person name="Das B."/>
            <person name="Nakamura S."/>
            <person name="Okada Y."/>
            <person name="Kumanogoh A."/>
            <person name="Takeda K."/>
        </authorList>
    </citation>
    <scope>NUCLEOTIDE SEQUENCE</scope>
    <source>
        <strain evidence="2">F3-75</strain>
    </source>
</reference>
<comment type="caution">
    <text evidence="4">The sequence shown here is derived from an EMBL/GenBank/DDBJ whole genome shotgun (WGS) entry which is preliminary data.</text>
</comment>
<dbReference type="GeneID" id="69849351"/>
<feature type="domain" description="HTH cro/C1-type" evidence="1">
    <location>
        <begin position="9"/>
        <end position="63"/>
    </location>
</feature>
<dbReference type="EMBL" id="VZAZ01000034">
    <property type="protein sequence ID" value="MQO55550.1"/>
    <property type="molecule type" value="Genomic_DNA"/>
</dbReference>
<dbReference type="SUPFAM" id="SSF47413">
    <property type="entry name" value="lambda repressor-like DNA-binding domains"/>
    <property type="match status" value="1"/>
</dbReference>
<accession>A0A3R6AZX6</accession>
<dbReference type="Proteomes" id="UP000285604">
    <property type="component" value="Unassembled WGS sequence"/>
</dbReference>
<evidence type="ECO:0000313" key="2">
    <source>
        <dbReference type="EMBL" id="MCW4127653.1"/>
    </source>
</evidence>
<evidence type="ECO:0000313" key="11">
    <source>
        <dbReference type="Proteomes" id="UP000420635"/>
    </source>
</evidence>
<dbReference type="Proteomes" id="UP000285236">
    <property type="component" value="Unassembled WGS sequence"/>
</dbReference>
<proteinExistence type="predicted"/>
<evidence type="ECO:0000259" key="1">
    <source>
        <dbReference type="PROSITE" id="PS50943"/>
    </source>
</evidence>
<dbReference type="InterPro" id="IPR001387">
    <property type="entry name" value="Cro/C1-type_HTH"/>
</dbReference>
<reference evidence="5 12" key="2">
    <citation type="submission" date="2019-08" db="EMBL/GenBank/DDBJ databases">
        <title>In-depth cultivation of the pig gut microbiome towards novel bacterial diversity and tailored functional studies.</title>
        <authorList>
            <person name="Wylensek D."/>
            <person name="Hitch T.C.A."/>
            <person name="Clavel T."/>
        </authorList>
    </citation>
    <scope>NUCLEOTIDE SEQUENCE [LARGE SCALE GENOMIC DNA]</scope>
    <source>
        <strain evidence="5 12">LKV-178-WT-2C</strain>
    </source>
</reference>
<dbReference type="GO" id="GO:0003677">
    <property type="term" value="F:DNA binding"/>
    <property type="evidence" value="ECO:0007669"/>
    <property type="project" value="InterPro"/>
</dbReference>
<reference evidence="8 9" key="1">
    <citation type="submission" date="2018-08" db="EMBL/GenBank/DDBJ databases">
        <title>A genome reference for cultivated species of the human gut microbiota.</title>
        <authorList>
            <person name="Zou Y."/>
            <person name="Xue W."/>
            <person name="Luo G."/>
        </authorList>
    </citation>
    <scope>NUCLEOTIDE SEQUENCE [LARGE SCALE GENOMIC DNA]</scope>
    <source>
        <strain evidence="6 8">AF15-25</strain>
        <strain evidence="7 9">OF03-3</strain>
    </source>
</reference>
<dbReference type="AlphaFoldDB" id="A0A3R6AZX6"/>
<evidence type="ECO:0000313" key="5">
    <source>
        <dbReference type="EMBL" id="MST78627.1"/>
    </source>
</evidence>
<dbReference type="EMBL" id="VZBQ01000092">
    <property type="protein sequence ID" value="MQN89787.1"/>
    <property type="molecule type" value="Genomic_DNA"/>
</dbReference>
<dbReference type="EMBL" id="QRYP01000009">
    <property type="protein sequence ID" value="RGU98390.1"/>
    <property type="molecule type" value="Genomic_DNA"/>
</dbReference>
<name>A0A3R6AZX6_9BACT</name>
<dbReference type="Proteomes" id="UP000420635">
    <property type="component" value="Unassembled WGS sequence"/>
</dbReference>
<evidence type="ECO:0000313" key="9">
    <source>
        <dbReference type="Proteomes" id="UP000285604"/>
    </source>
</evidence>
<organism evidence="4 10">
    <name type="scientific">Segatella copri</name>
    <dbReference type="NCBI Taxonomy" id="165179"/>
    <lineage>
        <taxon>Bacteria</taxon>
        <taxon>Pseudomonadati</taxon>
        <taxon>Bacteroidota</taxon>
        <taxon>Bacteroidia</taxon>
        <taxon>Bacteroidales</taxon>
        <taxon>Prevotellaceae</taxon>
        <taxon>Segatella</taxon>
    </lineage>
</organism>
<dbReference type="Proteomes" id="UP001209344">
    <property type="component" value="Unassembled WGS sequence"/>
</dbReference>
<gene>
    <name evidence="6" type="ORF">DWW35_05210</name>
    <name evidence="7" type="ORF">DXA63_10935</name>
    <name evidence="4" type="ORF">F7D42_07475</name>
    <name evidence="3" type="ORF">F7D59_07990</name>
    <name evidence="5" type="ORF">FYJ72_13445</name>
    <name evidence="2" type="ORF">ONT16_05150</name>
</gene>
<dbReference type="Proteomes" id="UP000358159">
    <property type="component" value="Unassembled WGS sequence"/>
</dbReference>
<reference evidence="10 11" key="3">
    <citation type="submission" date="2019-09" db="EMBL/GenBank/DDBJ databases">
        <title>Distinct polysaccharide growth profiles of human intestinal Prevotella copri isolates.</title>
        <authorList>
            <person name="Fehlner-Peach H."/>
            <person name="Magnabosco C."/>
            <person name="Raghavan V."/>
            <person name="Scher J.U."/>
            <person name="Tett A."/>
            <person name="Cox L.M."/>
            <person name="Gottsegen C."/>
            <person name="Watters A."/>
            <person name="Wiltshire- Gordon J.D."/>
            <person name="Segata N."/>
            <person name="Bonneau R."/>
            <person name="Littman D.R."/>
        </authorList>
    </citation>
    <scope>NUCLEOTIDE SEQUENCE [LARGE SCALE GENOMIC DNA]</scope>
    <source>
        <strain evidence="4 10">BVe41219</strain>
        <strain evidence="3">IP54</strain>
        <strain evidence="11">iP54</strain>
    </source>
</reference>
<evidence type="ECO:0000313" key="7">
    <source>
        <dbReference type="EMBL" id="RGX92741.1"/>
    </source>
</evidence>
<evidence type="ECO:0000313" key="8">
    <source>
        <dbReference type="Proteomes" id="UP000285236"/>
    </source>
</evidence>
<dbReference type="EMBL" id="VUNF01000037">
    <property type="protein sequence ID" value="MST78627.1"/>
    <property type="molecule type" value="Genomic_DNA"/>
</dbReference>
<dbReference type="RefSeq" id="WP_006846518.1">
    <property type="nucleotide sequence ID" value="NZ_CATKVS010000003.1"/>
</dbReference>
<evidence type="ECO:0000313" key="4">
    <source>
        <dbReference type="EMBL" id="MQO55550.1"/>
    </source>
</evidence>
<dbReference type="SMART" id="SM00530">
    <property type="entry name" value="HTH_XRE"/>
    <property type="match status" value="1"/>
</dbReference>
<sequence length="76" mass="8715">MEKQPLNRIKVMLAERMLTNKQLAEMLGKDPATISKWVTNTSQPTLENLIEIARCLKCDMNDLVRLDDVVTIKTDK</sequence>
<evidence type="ECO:0000313" key="12">
    <source>
        <dbReference type="Proteomes" id="UP000450161"/>
    </source>
</evidence>
<dbReference type="EMBL" id="QSCI01000053">
    <property type="protein sequence ID" value="RGX92741.1"/>
    <property type="molecule type" value="Genomic_DNA"/>
</dbReference>
<dbReference type="Proteomes" id="UP000450161">
    <property type="component" value="Unassembled WGS sequence"/>
</dbReference>
<protein>
    <submittedName>
        <fullName evidence="2">Helix-turn-helix domain-containing protein</fullName>
    </submittedName>
    <submittedName>
        <fullName evidence="4">Helix-turn-helix transcriptional regulator</fullName>
    </submittedName>
    <submittedName>
        <fullName evidence="6">XRE family transcriptional regulator</fullName>
    </submittedName>
</protein>
<evidence type="ECO:0000313" key="10">
    <source>
        <dbReference type="Proteomes" id="UP000358159"/>
    </source>
</evidence>